<comment type="caution">
    <text evidence="1">The sequence shown here is derived from an EMBL/GenBank/DDBJ whole genome shotgun (WGS) entry which is preliminary data.</text>
</comment>
<gene>
    <name evidence="1" type="ORF">ACJ72_00387</name>
</gene>
<sequence>MSSGYHTPGSRTRHFVRKYANPPLPVNGVLTAKFAFINHAEAAHGTVVQGHRELGINWP</sequence>
<reference evidence="1 2" key="1">
    <citation type="submission" date="2015-07" db="EMBL/GenBank/DDBJ databases">
        <title>Emmonsia species relationships and genome sequence.</title>
        <authorList>
            <person name="Cuomo C.A."/>
            <person name="Schwartz I.S."/>
            <person name="Kenyon C."/>
            <person name="de Hoog G.S."/>
            <person name="Govender N.P."/>
            <person name="Botha A."/>
            <person name="Moreno L."/>
            <person name="de Vries M."/>
            <person name="Munoz J.F."/>
            <person name="Stielow J.B."/>
        </authorList>
    </citation>
    <scope>NUCLEOTIDE SEQUENCE [LARGE SCALE GENOMIC DNA]</scope>
    <source>
        <strain evidence="1 2">CBS 136260</strain>
    </source>
</reference>
<organism evidence="1 2">
    <name type="scientific">Emergomyces africanus</name>
    <dbReference type="NCBI Taxonomy" id="1955775"/>
    <lineage>
        <taxon>Eukaryota</taxon>
        <taxon>Fungi</taxon>
        <taxon>Dikarya</taxon>
        <taxon>Ascomycota</taxon>
        <taxon>Pezizomycotina</taxon>
        <taxon>Eurotiomycetes</taxon>
        <taxon>Eurotiomycetidae</taxon>
        <taxon>Onygenales</taxon>
        <taxon>Ajellomycetaceae</taxon>
        <taxon>Emergomyces</taxon>
    </lineage>
</organism>
<accession>A0A1B7P8I7</accession>
<evidence type="ECO:0000313" key="1">
    <source>
        <dbReference type="EMBL" id="OAX85227.1"/>
    </source>
</evidence>
<dbReference type="OrthoDB" id="4184575at2759"/>
<name>A0A1B7P8I7_9EURO</name>
<evidence type="ECO:0000313" key="2">
    <source>
        <dbReference type="Proteomes" id="UP000091918"/>
    </source>
</evidence>
<keyword evidence="2" id="KW-1185">Reference proteome</keyword>
<dbReference type="EMBL" id="LGUA01000020">
    <property type="protein sequence ID" value="OAX85227.1"/>
    <property type="molecule type" value="Genomic_DNA"/>
</dbReference>
<dbReference type="AlphaFoldDB" id="A0A1B7P8I7"/>
<proteinExistence type="predicted"/>
<protein>
    <submittedName>
        <fullName evidence="1">Uncharacterized protein</fullName>
    </submittedName>
</protein>
<dbReference type="Proteomes" id="UP000091918">
    <property type="component" value="Unassembled WGS sequence"/>
</dbReference>